<evidence type="ECO:0000256" key="1">
    <source>
        <dbReference type="SAM" id="MobiDB-lite"/>
    </source>
</evidence>
<comment type="caution">
    <text evidence="2">The sequence shown here is derived from an EMBL/GenBank/DDBJ whole genome shotgun (WGS) entry which is preliminary data.</text>
</comment>
<keyword evidence="3" id="KW-1185">Reference proteome</keyword>
<accession>A0A151ZDM4</accession>
<protein>
    <submittedName>
        <fullName evidence="2">Uncharacterized protein</fullName>
    </submittedName>
</protein>
<name>A0A151ZDM4_TIELA</name>
<sequence length="279" mass="33099">MIKSVRILNALKYVRCYSNIATAEIKVTTVSDPSKIFSTLGLNQQITFSGVQRLGNGNVSIKHTSVDKPFQPTPVTKKQFTHTLTPEQIEEVKKLRPTHTQKQLAEKFQTSKFVISKLSQCTPEQRQKLIDNYQIKTPKDQMNNRHNLTEEQKKLRLQLWIQKNQQREYDQKVLRSAQGYERARQFRRMKNEYNFEANQETYDFLMRRQQSSSDDKKERILTPEEKKAKLKAQSKLRRRKVTSEKLKSKEQSRRDKNKQDRSYQKNLDKKSRTNDEDQD</sequence>
<feature type="region of interest" description="Disordered" evidence="1">
    <location>
        <begin position="208"/>
        <end position="279"/>
    </location>
</feature>
<dbReference type="OMA" id="AYMANEE"/>
<feature type="compositionally biased region" description="Basic residues" evidence="1">
    <location>
        <begin position="228"/>
        <end position="240"/>
    </location>
</feature>
<feature type="compositionally biased region" description="Basic and acidic residues" evidence="1">
    <location>
        <begin position="241"/>
        <end position="279"/>
    </location>
</feature>
<proteinExistence type="predicted"/>
<organism evidence="2 3">
    <name type="scientific">Tieghemostelium lacteum</name>
    <name type="common">Slime mold</name>
    <name type="synonym">Dictyostelium lacteum</name>
    <dbReference type="NCBI Taxonomy" id="361077"/>
    <lineage>
        <taxon>Eukaryota</taxon>
        <taxon>Amoebozoa</taxon>
        <taxon>Evosea</taxon>
        <taxon>Eumycetozoa</taxon>
        <taxon>Dictyostelia</taxon>
        <taxon>Dictyosteliales</taxon>
        <taxon>Raperosteliaceae</taxon>
        <taxon>Tieghemostelium</taxon>
    </lineage>
</organism>
<dbReference type="InParanoid" id="A0A151ZDM4"/>
<dbReference type="OrthoDB" id="6021263at2759"/>
<evidence type="ECO:0000313" key="3">
    <source>
        <dbReference type="Proteomes" id="UP000076078"/>
    </source>
</evidence>
<dbReference type="AlphaFoldDB" id="A0A151ZDM4"/>
<reference evidence="2 3" key="1">
    <citation type="submission" date="2015-12" db="EMBL/GenBank/DDBJ databases">
        <title>Dictyostelia acquired genes for synthesis and detection of signals that induce cell-type specialization by lateral gene transfer from prokaryotes.</title>
        <authorList>
            <person name="Gloeckner G."/>
            <person name="Schaap P."/>
        </authorList>
    </citation>
    <scope>NUCLEOTIDE SEQUENCE [LARGE SCALE GENOMIC DNA]</scope>
    <source>
        <strain evidence="2 3">TK</strain>
    </source>
</reference>
<evidence type="ECO:0000313" key="2">
    <source>
        <dbReference type="EMBL" id="KYQ92062.1"/>
    </source>
</evidence>
<dbReference type="Proteomes" id="UP000076078">
    <property type="component" value="Unassembled WGS sequence"/>
</dbReference>
<feature type="compositionally biased region" description="Basic and acidic residues" evidence="1">
    <location>
        <begin position="213"/>
        <end position="227"/>
    </location>
</feature>
<gene>
    <name evidence="2" type="ORF">DLAC_06898</name>
</gene>
<dbReference type="EMBL" id="LODT01000031">
    <property type="protein sequence ID" value="KYQ92062.1"/>
    <property type="molecule type" value="Genomic_DNA"/>
</dbReference>